<evidence type="ECO:0000256" key="8">
    <source>
        <dbReference type="SAM" id="Coils"/>
    </source>
</evidence>
<organism evidence="9 10">
    <name type="scientific">Thermus scotoductus</name>
    <dbReference type="NCBI Taxonomy" id="37636"/>
    <lineage>
        <taxon>Bacteria</taxon>
        <taxon>Thermotogati</taxon>
        <taxon>Deinococcota</taxon>
        <taxon>Deinococci</taxon>
        <taxon>Thermales</taxon>
        <taxon>Thermaceae</taxon>
        <taxon>Thermus</taxon>
    </lineage>
</organism>
<dbReference type="PANTHER" id="PTHR30026:SF20">
    <property type="entry name" value="OUTER MEMBRANE PROTEIN TOLC"/>
    <property type="match status" value="1"/>
</dbReference>
<dbReference type="InterPro" id="IPR051906">
    <property type="entry name" value="TolC-like"/>
</dbReference>
<reference evidence="9 10" key="1">
    <citation type="submission" date="2015-09" db="EMBL/GenBank/DDBJ databases">
        <title>Draft genome sequence of Thermus scotoductus strain K1 isolated from a geothermal spring in Nagorno-Karabakh, Armenia.</title>
        <authorList>
            <person name="Saghatelyan A."/>
            <person name="Poghosyan L."/>
            <person name="Panosyan H."/>
            <person name="Birkeland N.-K."/>
        </authorList>
    </citation>
    <scope>NUCLEOTIDE SEQUENCE [LARGE SCALE GENOMIC DNA]</scope>
    <source>
        <strain evidence="9 10">K1</strain>
    </source>
</reference>
<keyword evidence="7" id="KW-0998">Cell outer membrane</keyword>
<dbReference type="InterPro" id="IPR003423">
    <property type="entry name" value="OMP_efflux"/>
</dbReference>
<keyword evidence="6" id="KW-0472">Membrane</keyword>
<dbReference type="EMBL" id="LJJR01000032">
    <property type="protein sequence ID" value="KPD27441.1"/>
    <property type="molecule type" value="Genomic_DNA"/>
</dbReference>
<evidence type="ECO:0000256" key="4">
    <source>
        <dbReference type="ARBA" id="ARBA00022452"/>
    </source>
</evidence>
<comment type="subcellular location">
    <subcellularLocation>
        <location evidence="1">Cell outer membrane</location>
    </subcellularLocation>
</comment>
<evidence type="ECO:0000256" key="3">
    <source>
        <dbReference type="ARBA" id="ARBA00022448"/>
    </source>
</evidence>
<evidence type="ECO:0000256" key="1">
    <source>
        <dbReference type="ARBA" id="ARBA00004442"/>
    </source>
</evidence>
<comment type="similarity">
    <text evidence="2">Belongs to the outer membrane factor (OMF) (TC 1.B.17) family.</text>
</comment>
<dbReference type="SUPFAM" id="SSF56954">
    <property type="entry name" value="Outer membrane efflux proteins (OEP)"/>
    <property type="match status" value="1"/>
</dbReference>
<dbReference type="GO" id="GO:1990281">
    <property type="term" value="C:efflux pump complex"/>
    <property type="evidence" value="ECO:0007669"/>
    <property type="project" value="TreeGrafter"/>
</dbReference>
<keyword evidence="4" id="KW-1134">Transmembrane beta strand</keyword>
<dbReference type="AlphaFoldDB" id="A0A0N0ZQ73"/>
<sequence length="420" mass="45065">MRKTWLFFLLLPALAQGVDLRALVRQSPGFRDLEAARAQAELALEAARAGLGPTLAPQGSYSRTPLGQESLSLGVGGSLPLLLWGPAWDNLRAAERAYRQSLLDLKAQENALFQKALSQYLDAYLAGLDLGVARKTLELREAQLKAVEAQQARGQATFQALLEAQANLAQAQADALRAELALSLARARLEATLGIRVEPLSLSPPRVLPTLEEALKAKERRPDVQKARLALEEAEDLLAQARRDRFLPRVSVNVSGTEAGTGFGLGLDLKSGELSYALQHALLGASQSGLTLQAQASFPLYSPSQDLGLRQKERAVEQAKRALENALSAAELDLRSKHQTLLQAQAQMGVASKLLEAAKNSLDMAQKRLEAGTGTRLEVAQAGVNLLQAQRTWEGAVSALSQAYYALLDAMGGALLGGEE</sequence>
<evidence type="ECO:0000256" key="2">
    <source>
        <dbReference type="ARBA" id="ARBA00007613"/>
    </source>
</evidence>
<comment type="caution">
    <text evidence="9">The sequence shown here is derived from an EMBL/GenBank/DDBJ whole genome shotgun (WGS) entry which is preliminary data.</text>
</comment>
<evidence type="ECO:0000313" key="10">
    <source>
        <dbReference type="Proteomes" id="UP000053099"/>
    </source>
</evidence>
<name>A0A0N0ZQ73_THESC</name>
<keyword evidence="5" id="KW-0812">Transmembrane</keyword>
<evidence type="ECO:0000256" key="7">
    <source>
        <dbReference type="ARBA" id="ARBA00023237"/>
    </source>
</evidence>
<feature type="coiled-coil region" evidence="8">
    <location>
        <begin position="91"/>
        <end position="181"/>
    </location>
</feature>
<dbReference type="PATRIC" id="fig|37636.3.peg.1173"/>
<dbReference type="GO" id="GO:0009279">
    <property type="term" value="C:cell outer membrane"/>
    <property type="evidence" value="ECO:0007669"/>
    <property type="project" value="UniProtKB-SubCell"/>
</dbReference>
<keyword evidence="8" id="KW-0175">Coiled coil</keyword>
<evidence type="ECO:0000256" key="6">
    <source>
        <dbReference type="ARBA" id="ARBA00023136"/>
    </source>
</evidence>
<keyword evidence="3" id="KW-0813">Transport</keyword>
<dbReference type="GO" id="GO:0015288">
    <property type="term" value="F:porin activity"/>
    <property type="evidence" value="ECO:0007669"/>
    <property type="project" value="TreeGrafter"/>
</dbReference>
<protein>
    <submittedName>
        <fullName evidence="9">Transporter</fullName>
    </submittedName>
</protein>
<dbReference type="PANTHER" id="PTHR30026">
    <property type="entry name" value="OUTER MEMBRANE PROTEIN TOLC"/>
    <property type="match status" value="1"/>
</dbReference>
<gene>
    <name evidence="9" type="ORF">AN926_09600</name>
</gene>
<evidence type="ECO:0000256" key="5">
    <source>
        <dbReference type="ARBA" id="ARBA00022692"/>
    </source>
</evidence>
<evidence type="ECO:0000313" key="9">
    <source>
        <dbReference type="EMBL" id="KPD27441.1"/>
    </source>
</evidence>
<dbReference type="Pfam" id="PF02321">
    <property type="entry name" value="OEP"/>
    <property type="match status" value="2"/>
</dbReference>
<dbReference type="Gene3D" id="1.20.1600.10">
    <property type="entry name" value="Outer membrane efflux proteins (OEP)"/>
    <property type="match status" value="1"/>
</dbReference>
<dbReference type="Proteomes" id="UP000053099">
    <property type="component" value="Unassembled WGS sequence"/>
</dbReference>
<accession>A0A0N0ZQ73</accession>
<dbReference type="GO" id="GO:0015562">
    <property type="term" value="F:efflux transmembrane transporter activity"/>
    <property type="evidence" value="ECO:0007669"/>
    <property type="project" value="InterPro"/>
</dbReference>
<proteinExistence type="inferred from homology"/>